<comment type="caution">
    <text evidence="2">The sequence shown here is derived from an EMBL/GenBank/DDBJ whole genome shotgun (WGS) entry which is preliminary data.</text>
</comment>
<organism evidence="2 3">
    <name type="scientific">Deinococcus humi</name>
    <dbReference type="NCBI Taxonomy" id="662880"/>
    <lineage>
        <taxon>Bacteria</taxon>
        <taxon>Thermotogati</taxon>
        <taxon>Deinococcota</taxon>
        <taxon>Deinococci</taxon>
        <taxon>Deinococcales</taxon>
        <taxon>Deinococcaceae</taxon>
        <taxon>Deinococcus</taxon>
    </lineage>
</organism>
<dbReference type="Proteomes" id="UP000552709">
    <property type="component" value="Unassembled WGS sequence"/>
</dbReference>
<dbReference type="EMBL" id="JACHFL010000010">
    <property type="protein sequence ID" value="MBB5364472.1"/>
    <property type="molecule type" value="Genomic_DNA"/>
</dbReference>
<protein>
    <submittedName>
        <fullName evidence="2">Uncharacterized protein (DUF305 family)</fullName>
    </submittedName>
</protein>
<dbReference type="Pfam" id="PF03713">
    <property type="entry name" value="DUF305"/>
    <property type="match status" value="1"/>
</dbReference>
<accession>A0A7W8NHX5</accession>
<dbReference type="PANTHER" id="PTHR36933:SF1">
    <property type="entry name" value="SLL0788 PROTEIN"/>
    <property type="match status" value="1"/>
</dbReference>
<evidence type="ECO:0000313" key="3">
    <source>
        <dbReference type="Proteomes" id="UP000552709"/>
    </source>
</evidence>
<dbReference type="RefSeq" id="WP_229790083.1">
    <property type="nucleotide sequence ID" value="NZ_JACHFL010000010.1"/>
</dbReference>
<feature type="domain" description="DUF305" evidence="1">
    <location>
        <begin position="36"/>
        <end position="181"/>
    </location>
</feature>
<evidence type="ECO:0000313" key="2">
    <source>
        <dbReference type="EMBL" id="MBB5364472.1"/>
    </source>
</evidence>
<dbReference type="PANTHER" id="PTHR36933">
    <property type="entry name" value="SLL0788 PROTEIN"/>
    <property type="match status" value="1"/>
</dbReference>
<gene>
    <name evidence="2" type="ORF">HNQ08_003584</name>
</gene>
<dbReference type="AlphaFoldDB" id="A0A7W8NHX5"/>
<dbReference type="InterPro" id="IPR005183">
    <property type="entry name" value="DUF305_CopM-like"/>
</dbReference>
<dbReference type="Gene3D" id="1.20.1260.10">
    <property type="match status" value="1"/>
</dbReference>
<sequence length="204" mass="21910">MRLSWPTLVGVSLLGLGVGGAITWAGTRPPAEGSPEVRFARDMSAHHAQAVDMSVTLLKRANDRAVRVLAQDVALTQQAQIGQMSGWLMAWNRPLSGLNAPMAGMNREAMGIASVSDVRQLEDLSPAVAESRYLVLMRKHHLGGVAMAKSALNTVRAEPVRAFAQRVVVSQTAEINAIDALLEQRALTPPADTPGTMDEMNHDQ</sequence>
<proteinExistence type="predicted"/>
<reference evidence="2 3" key="1">
    <citation type="submission" date="2020-08" db="EMBL/GenBank/DDBJ databases">
        <title>Genomic Encyclopedia of Type Strains, Phase IV (KMG-IV): sequencing the most valuable type-strain genomes for metagenomic binning, comparative biology and taxonomic classification.</title>
        <authorList>
            <person name="Goeker M."/>
        </authorList>
    </citation>
    <scope>NUCLEOTIDE SEQUENCE [LARGE SCALE GENOMIC DNA]</scope>
    <source>
        <strain evidence="2 3">DSM 27939</strain>
    </source>
</reference>
<dbReference type="InterPro" id="IPR012347">
    <property type="entry name" value="Ferritin-like"/>
</dbReference>
<name>A0A7W8NHX5_9DEIO</name>
<keyword evidence="3" id="KW-1185">Reference proteome</keyword>
<evidence type="ECO:0000259" key="1">
    <source>
        <dbReference type="Pfam" id="PF03713"/>
    </source>
</evidence>